<reference evidence="1 2" key="1">
    <citation type="submission" date="2019-05" db="EMBL/GenBank/DDBJ databases">
        <title>Another draft genome of Portunus trituberculatus and its Hox gene families provides insights of decapod evolution.</title>
        <authorList>
            <person name="Jeong J.-H."/>
            <person name="Song I."/>
            <person name="Kim S."/>
            <person name="Choi T."/>
            <person name="Kim D."/>
            <person name="Ryu S."/>
            <person name="Kim W."/>
        </authorList>
    </citation>
    <scope>NUCLEOTIDE SEQUENCE [LARGE SCALE GENOMIC DNA]</scope>
    <source>
        <tissue evidence="1">Muscle</tissue>
    </source>
</reference>
<dbReference type="AlphaFoldDB" id="A0A5B7IJ69"/>
<evidence type="ECO:0000313" key="1">
    <source>
        <dbReference type="EMBL" id="MPC83862.1"/>
    </source>
</evidence>
<dbReference type="EMBL" id="VSRR010063725">
    <property type="protein sequence ID" value="MPC83862.1"/>
    <property type="molecule type" value="Genomic_DNA"/>
</dbReference>
<organism evidence="1 2">
    <name type="scientific">Portunus trituberculatus</name>
    <name type="common">Swimming crab</name>
    <name type="synonym">Neptunus trituberculatus</name>
    <dbReference type="NCBI Taxonomy" id="210409"/>
    <lineage>
        <taxon>Eukaryota</taxon>
        <taxon>Metazoa</taxon>
        <taxon>Ecdysozoa</taxon>
        <taxon>Arthropoda</taxon>
        <taxon>Crustacea</taxon>
        <taxon>Multicrustacea</taxon>
        <taxon>Malacostraca</taxon>
        <taxon>Eumalacostraca</taxon>
        <taxon>Eucarida</taxon>
        <taxon>Decapoda</taxon>
        <taxon>Pleocyemata</taxon>
        <taxon>Brachyura</taxon>
        <taxon>Eubrachyura</taxon>
        <taxon>Portunoidea</taxon>
        <taxon>Portunidae</taxon>
        <taxon>Portuninae</taxon>
        <taxon>Portunus</taxon>
    </lineage>
</organism>
<dbReference type="Proteomes" id="UP000324222">
    <property type="component" value="Unassembled WGS sequence"/>
</dbReference>
<protein>
    <submittedName>
        <fullName evidence="1">Uncharacterized protein</fullName>
    </submittedName>
</protein>
<proteinExistence type="predicted"/>
<sequence length="88" mass="9793">MYCGNLPGKLPPTRFFFPPTVAPLSPRLPAHTPPPLLLSSFHLTLCPVVAPFTTTSESFLLWIMMGVNMDRHEGLSIPNHAVFHVRDL</sequence>
<gene>
    <name evidence="1" type="ORF">E2C01_078582</name>
</gene>
<keyword evidence="2" id="KW-1185">Reference proteome</keyword>
<evidence type="ECO:0000313" key="2">
    <source>
        <dbReference type="Proteomes" id="UP000324222"/>
    </source>
</evidence>
<name>A0A5B7IJ69_PORTR</name>
<comment type="caution">
    <text evidence="1">The sequence shown here is derived from an EMBL/GenBank/DDBJ whole genome shotgun (WGS) entry which is preliminary data.</text>
</comment>
<accession>A0A5B7IJ69</accession>